<dbReference type="Proteomes" id="UP000215914">
    <property type="component" value="Unassembled WGS sequence"/>
</dbReference>
<accession>A0A9K3EDV3</accession>
<reference evidence="7" key="2">
    <citation type="submission" date="2020-06" db="EMBL/GenBank/DDBJ databases">
        <title>Helianthus annuus Genome sequencing and assembly Release 2.</title>
        <authorList>
            <person name="Gouzy J."/>
            <person name="Langlade N."/>
            <person name="Munos S."/>
        </authorList>
    </citation>
    <scope>NUCLEOTIDE SEQUENCE</scope>
    <source>
        <tissue evidence="7">Leaves</tissue>
    </source>
</reference>
<dbReference type="InterPro" id="IPR003340">
    <property type="entry name" value="B3_DNA-bd"/>
</dbReference>
<dbReference type="Gramene" id="mRNA:HanXRQr2_Chr13g0568051">
    <property type="protein sequence ID" value="mRNA:HanXRQr2_Chr13g0568051"/>
    <property type="gene ID" value="HanXRQr2_Chr13g0568051"/>
</dbReference>
<name>A0A9K3EDV3_HELAN</name>
<evidence type="ECO:0000256" key="3">
    <source>
        <dbReference type="ARBA" id="ARBA00023125"/>
    </source>
</evidence>
<dbReference type="EMBL" id="MNCJ02000328">
    <property type="protein sequence ID" value="KAF5771706.1"/>
    <property type="molecule type" value="Genomic_DNA"/>
</dbReference>
<sequence length="106" mass="11655">MKRWTDGCGFTDGWLKLVEEVPLQLGSLLVFTMIGSKTFELSIFHPETGTEIFFNKAEVVVLDDSVYGDEGFDLLIVSTHKEVLDSGEADLDKAEIGAMVGDPTQL</sequence>
<dbReference type="AlphaFoldDB" id="A0A9K3EDV3"/>
<keyword evidence="8" id="KW-1185">Reference proteome</keyword>
<evidence type="ECO:0000313" key="8">
    <source>
        <dbReference type="Proteomes" id="UP000215914"/>
    </source>
</evidence>
<evidence type="ECO:0000256" key="2">
    <source>
        <dbReference type="ARBA" id="ARBA00023015"/>
    </source>
</evidence>
<keyword evidence="4" id="KW-0804">Transcription</keyword>
<keyword evidence="3" id="KW-0238">DNA-binding</keyword>
<comment type="subcellular location">
    <subcellularLocation>
        <location evidence="1">Nucleus</location>
    </subcellularLocation>
</comment>
<evidence type="ECO:0000313" key="7">
    <source>
        <dbReference type="EMBL" id="KAF5771706.1"/>
    </source>
</evidence>
<keyword evidence="5" id="KW-0539">Nucleus</keyword>
<dbReference type="GO" id="GO:0003677">
    <property type="term" value="F:DNA binding"/>
    <property type="evidence" value="ECO:0007669"/>
    <property type="project" value="UniProtKB-KW"/>
</dbReference>
<reference evidence="7" key="1">
    <citation type="journal article" date="2017" name="Nature">
        <title>The sunflower genome provides insights into oil metabolism, flowering and Asterid evolution.</title>
        <authorList>
            <person name="Badouin H."/>
            <person name="Gouzy J."/>
            <person name="Grassa C.J."/>
            <person name="Murat F."/>
            <person name="Staton S.E."/>
            <person name="Cottret L."/>
            <person name="Lelandais-Briere C."/>
            <person name="Owens G.L."/>
            <person name="Carrere S."/>
            <person name="Mayjonade B."/>
            <person name="Legrand L."/>
            <person name="Gill N."/>
            <person name="Kane N.C."/>
            <person name="Bowers J.E."/>
            <person name="Hubner S."/>
            <person name="Bellec A."/>
            <person name="Berard A."/>
            <person name="Berges H."/>
            <person name="Blanchet N."/>
            <person name="Boniface M.C."/>
            <person name="Brunel D."/>
            <person name="Catrice O."/>
            <person name="Chaidir N."/>
            <person name="Claudel C."/>
            <person name="Donnadieu C."/>
            <person name="Faraut T."/>
            <person name="Fievet G."/>
            <person name="Helmstetter N."/>
            <person name="King M."/>
            <person name="Knapp S.J."/>
            <person name="Lai Z."/>
            <person name="Le Paslier M.C."/>
            <person name="Lippi Y."/>
            <person name="Lorenzon L."/>
            <person name="Mandel J.R."/>
            <person name="Marage G."/>
            <person name="Marchand G."/>
            <person name="Marquand E."/>
            <person name="Bret-Mestries E."/>
            <person name="Morien E."/>
            <person name="Nambeesan S."/>
            <person name="Nguyen T."/>
            <person name="Pegot-Espagnet P."/>
            <person name="Pouilly N."/>
            <person name="Raftis F."/>
            <person name="Sallet E."/>
            <person name="Schiex T."/>
            <person name="Thomas J."/>
            <person name="Vandecasteele C."/>
            <person name="Vares D."/>
            <person name="Vear F."/>
            <person name="Vautrin S."/>
            <person name="Crespi M."/>
            <person name="Mangin B."/>
            <person name="Burke J.M."/>
            <person name="Salse J."/>
            <person name="Munos S."/>
            <person name="Vincourt P."/>
            <person name="Rieseberg L.H."/>
            <person name="Langlade N.B."/>
        </authorList>
    </citation>
    <scope>NUCLEOTIDE SEQUENCE</scope>
    <source>
        <tissue evidence="7">Leaves</tissue>
    </source>
</reference>
<feature type="domain" description="TF-B3" evidence="6">
    <location>
        <begin position="1"/>
        <end position="47"/>
    </location>
</feature>
<organism evidence="7 8">
    <name type="scientific">Helianthus annuus</name>
    <name type="common">Common sunflower</name>
    <dbReference type="NCBI Taxonomy" id="4232"/>
    <lineage>
        <taxon>Eukaryota</taxon>
        <taxon>Viridiplantae</taxon>
        <taxon>Streptophyta</taxon>
        <taxon>Embryophyta</taxon>
        <taxon>Tracheophyta</taxon>
        <taxon>Spermatophyta</taxon>
        <taxon>Magnoliopsida</taxon>
        <taxon>eudicotyledons</taxon>
        <taxon>Gunneridae</taxon>
        <taxon>Pentapetalae</taxon>
        <taxon>asterids</taxon>
        <taxon>campanulids</taxon>
        <taxon>Asterales</taxon>
        <taxon>Asteraceae</taxon>
        <taxon>Asteroideae</taxon>
        <taxon>Heliantheae alliance</taxon>
        <taxon>Heliantheae</taxon>
        <taxon>Helianthus</taxon>
    </lineage>
</organism>
<evidence type="ECO:0000256" key="5">
    <source>
        <dbReference type="ARBA" id="ARBA00023242"/>
    </source>
</evidence>
<evidence type="ECO:0000256" key="1">
    <source>
        <dbReference type="ARBA" id="ARBA00004123"/>
    </source>
</evidence>
<dbReference type="PROSITE" id="PS50863">
    <property type="entry name" value="B3"/>
    <property type="match status" value="1"/>
</dbReference>
<evidence type="ECO:0000256" key="4">
    <source>
        <dbReference type="ARBA" id="ARBA00023163"/>
    </source>
</evidence>
<proteinExistence type="predicted"/>
<dbReference type="SUPFAM" id="SSF101936">
    <property type="entry name" value="DNA-binding pseudobarrel domain"/>
    <property type="match status" value="1"/>
</dbReference>
<gene>
    <name evidence="7" type="ORF">HanXRQr2_Chr13g0568051</name>
</gene>
<evidence type="ECO:0000259" key="6">
    <source>
        <dbReference type="PROSITE" id="PS50863"/>
    </source>
</evidence>
<comment type="caution">
    <text evidence="7">The sequence shown here is derived from an EMBL/GenBank/DDBJ whole genome shotgun (WGS) entry which is preliminary data.</text>
</comment>
<protein>
    <submittedName>
        <fullName evidence="7">Transcription factor B3-Domain family</fullName>
    </submittedName>
</protein>
<dbReference type="GO" id="GO:0005634">
    <property type="term" value="C:nucleus"/>
    <property type="evidence" value="ECO:0007669"/>
    <property type="project" value="UniProtKB-SubCell"/>
</dbReference>
<dbReference type="Gene3D" id="2.40.330.10">
    <property type="entry name" value="DNA-binding pseudobarrel domain"/>
    <property type="match status" value="1"/>
</dbReference>
<dbReference type="InterPro" id="IPR015300">
    <property type="entry name" value="DNA-bd_pseudobarrel_sf"/>
</dbReference>
<keyword evidence="2" id="KW-0805">Transcription regulation</keyword>